<dbReference type="EMBL" id="MKQR01000013">
    <property type="protein sequence ID" value="OLR92951.1"/>
    <property type="molecule type" value="Genomic_DNA"/>
</dbReference>
<dbReference type="Proteomes" id="UP000186040">
    <property type="component" value="Unassembled WGS sequence"/>
</dbReference>
<dbReference type="SUPFAM" id="SSF52091">
    <property type="entry name" value="SpoIIaa-like"/>
    <property type="match status" value="1"/>
</dbReference>
<dbReference type="Gene3D" id="3.30.750.24">
    <property type="entry name" value="STAS domain"/>
    <property type="match status" value="1"/>
</dbReference>
<dbReference type="InterPro" id="IPR036513">
    <property type="entry name" value="STAS_dom_sf"/>
</dbReference>
<name>A0A1Q9LLQ5_9PSEU</name>
<protein>
    <recommendedName>
        <fullName evidence="1">STAS domain-containing protein</fullName>
    </recommendedName>
</protein>
<dbReference type="InterPro" id="IPR002645">
    <property type="entry name" value="STAS_dom"/>
</dbReference>
<accession>A0A1Q9LLQ5</accession>
<reference evidence="2 3" key="1">
    <citation type="submission" date="2016-10" db="EMBL/GenBank/DDBJ databases">
        <title>The Draft Genome Sequence of Actinokineospora bangkokensis 44EHWT reveals the biosynthetic pathway of antifungal compounds Thailandins with unusual extender unit butylmalonyl-CoA.</title>
        <authorList>
            <person name="Greule A."/>
            <person name="Intra B."/>
            <person name="Flemming S."/>
            <person name="Rommel M.G."/>
            <person name="Panbangred W."/>
            <person name="Bechthold A."/>
        </authorList>
    </citation>
    <scope>NUCLEOTIDE SEQUENCE [LARGE SCALE GENOMIC DNA]</scope>
    <source>
        <strain evidence="2 3">44EHW</strain>
    </source>
</reference>
<comment type="caution">
    <text evidence="2">The sequence shown here is derived from an EMBL/GenBank/DDBJ whole genome shotgun (WGS) entry which is preliminary data.</text>
</comment>
<evidence type="ECO:0000259" key="1">
    <source>
        <dbReference type="PROSITE" id="PS50801"/>
    </source>
</evidence>
<keyword evidence="3" id="KW-1185">Reference proteome</keyword>
<evidence type="ECO:0000313" key="2">
    <source>
        <dbReference type="EMBL" id="OLR92951.1"/>
    </source>
</evidence>
<dbReference type="PROSITE" id="PS50801">
    <property type="entry name" value="STAS"/>
    <property type="match status" value="1"/>
</dbReference>
<sequence length="90" mass="9634">MRGDLEATAAARLDEEFYVHLERRAPVPRLVVDLCDTGLVSARGVHTLIGAAERCADQGTRMEVLVSTGTVAARVLRAAGTGTRLRVTES</sequence>
<dbReference type="STRING" id="1193682.BJP25_18450"/>
<gene>
    <name evidence="2" type="ORF">BJP25_18450</name>
</gene>
<evidence type="ECO:0000313" key="3">
    <source>
        <dbReference type="Proteomes" id="UP000186040"/>
    </source>
</evidence>
<dbReference type="AlphaFoldDB" id="A0A1Q9LLQ5"/>
<proteinExistence type="predicted"/>
<feature type="domain" description="STAS" evidence="1">
    <location>
        <begin position="1"/>
        <end position="90"/>
    </location>
</feature>
<organism evidence="2 3">
    <name type="scientific">Actinokineospora bangkokensis</name>
    <dbReference type="NCBI Taxonomy" id="1193682"/>
    <lineage>
        <taxon>Bacteria</taxon>
        <taxon>Bacillati</taxon>
        <taxon>Actinomycetota</taxon>
        <taxon>Actinomycetes</taxon>
        <taxon>Pseudonocardiales</taxon>
        <taxon>Pseudonocardiaceae</taxon>
        <taxon>Actinokineospora</taxon>
    </lineage>
</organism>